<dbReference type="AlphaFoldDB" id="A0A1I8BK38"/>
<evidence type="ECO:0000313" key="3">
    <source>
        <dbReference type="Proteomes" id="UP000095281"/>
    </source>
</evidence>
<evidence type="ECO:0000256" key="1">
    <source>
        <dbReference type="SAM" id="MobiDB-lite"/>
    </source>
</evidence>
<dbReference type="CDD" id="cd00299">
    <property type="entry name" value="GST_C_family"/>
    <property type="match status" value="1"/>
</dbReference>
<organism evidence="3 4">
    <name type="scientific">Meloidogyne hapla</name>
    <name type="common">Root-knot nematode worm</name>
    <dbReference type="NCBI Taxonomy" id="6305"/>
    <lineage>
        <taxon>Eukaryota</taxon>
        <taxon>Metazoa</taxon>
        <taxon>Ecdysozoa</taxon>
        <taxon>Nematoda</taxon>
        <taxon>Chromadorea</taxon>
        <taxon>Rhabditida</taxon>
        <taxon>Tylenchina</taxon>
        <taxon>Tylenchomorpha</taxon>
        <taxon>Tylenchoidea</taxon>
        <taxon>Meloidogynidae</taxon>
        <taxon>Meloidogyninae</taxon>
        <taxon>Meloidogyne</taxon>
    </lineage>
</organism>
<evidence type="ECO:0000313" key="4">
    <source>
        <dbReference type="WBParaSite" id="MhA1_Contig280.frz3.gene18"/>
    </source>
</evidence>
<feature type="region of interest" description="Disordered" evidence="1">
    <location>
        <begin position="516"/>
        <end position="537"/>
    </location>
</feature>
<evidence type="ECO:0000259" key="2">
    <source>
        <dbReference type="Pfam" id="PF17171"/>
    </source>
</evidence>
<keyword evidence="3" id="KW-1185">Reference proteome</keyword>
<proteinExistence type="predicted"/>
<dbReference type="Pfam" id="PF17171">
    <property type="entry name" value="GST_C_6"/>
    <property type="match status" value="1"/>
</dbReference>
<reference evidence="4" key="1">
    <citation type="submission" date="2016-11" db="UniProtKB">
        <authorList>
            <consortium name="WormBaseParasite"/>
        </authorList>
    </citation>
    <scope>IDENTIFICATION</scope>
</reference>
<dbReference type="InterPro" id="IPR036282">
    <property type="entry name" value="Glutathione-S-Trfase_C_sf"/>
</dbReference>
<dbReference type="InterPro" id="IPR033468">
    <property type="entry name" value="Metaxin_GST"/>
</dbReference>
<protein>
    <submittedName>
        <fullName evidence="4">GST_C_6 domain-containing protein</fullName>
    </submittedName>
</protein>
<dbReference type="Proteomes" id="UP000095281">
    <property type="component" value="Unplaced"/>
</dbReference>
<accession>A0A1I8BK38</accession>
<dbReference type="Gene3D" id="1.20.1050.10">
    <property type="match status" value="1"/>
</dbReference>
<feature type="domain" description="Metaxin glutathione S-transferase" evidence="2">
    <location>
        <begin position="150"/>
        <end position="198"/>
    </location>
</feature>
<dbReference type="WBParaSite" id="MhA1_Contig280.frz3.gene18">
    <property type="protein sequence ID" value="MhA1_Contig280.frz3.gene18"/>
    <property type="gene ID" value="MhA1_Contig280.frz3.gene18"/>
</dbReference>
<sequence length="537" mass="63456">MSEEFLNEFFKIERGVENCEVNEKEILDFMERHLMVILGSEASSDGIGSSNYASSDVTESSTHSLRNEIDKEYLWNLDDWQYIYEWTNKFVENKLEEYFTKGKDSMEEQVEGIVLIMINNSILYFQLREYLQKHLWDQVSDEKIYESFEKLINRIVNVLGSQKFLFGDQPSLADISLFSILVQFFEGHLNIPVLKHFFLKKDEKPERDDNENIGKSIVIEHRKENNNCEIEEEGPSFIEDNGDIEENNKYIDSRIQRLYNYVERMKENIGLGSYRWTNLTKYPWPLNYERTDYMTKLNIAYVAKEINNLSKSFNKTGFFHLETDDMNSFVAQLDKNKWIGIAKTIIHKKSNKWTNIKNIYFGKNQPKNEEIDKHSQLILKEILNYLSTFWPNKDDDERKMYEKIILHSIAAAYCNLGKGKTPEDADKCQKMHENKALELKQFMIDDAEKSAYHQKGGYFKSAPIANTREIKENIEFHVRTCLKLTYDTIQKYNENKIAKNVEEAIIKAWLIKKNEDNKDENKNPRVEDDWTKPNKQA</sequence>
<dbReference type="SUPFAM" id="SSF47616">
    <property type="entry name" value="GST C-terminal domain-like"/>
    <property type="match status" value="1"/>
</dbReference>
<name>A0A1I8BK38_MELHA</name>